<dbReference type="PIRSF" id="PIRSF037434">
    <property type="entry name" value="STHK_ChrS"/>
    <property type="match status" value="1"/>
</dbReference>
<dbReference type="InterPro" id="IPR011712">
    <property type="entry name" value="Sig_transdc_His_kin_sub3_dim/P"/>
</dbReference>
<dbReference type="InterPro" id="IPR004358">
    <property type="entry name" value="Sig_transdc_His_kin-like_C"/>
</dbReference>
<evidence type="ECO:0000256" key="4">
    <source>
        <dbReference type="ARBA" id="ARBA00012438"/>
    </source>
</evidence>
<comment type="subcellular location">
    <subcellularLocation>
        <location evidence="3">Cytoplasm</location>
    </subcellularLocation>
</comment>
<feature type="transmembrane region" description="Helical" evidence="17">
    <location>
        <begin position="156"/>
        <end position="175"/>
    </location>
</feature>
<dbReference type="GO" id="GO:0016020">
    <property type="term" value="C:membrane"/>
    <property type="evidence" value="ECO:0007669"/>
    <property type="project" value="InterPro"/>
</dbReference>
<feature type="coiled-coil region" evidence="16">
    <location>
        <begin position="184"/>
        <end position="211"/>
    </location>
</feature>
<dbReference type="SUPFAM" id="SSF55874">
    <property type="entry name" value="ATPase domain of HSP90 chaperone/DNA topoisomerase II/histidine kinase"/>
    <property type="match status" value="1"/>
</dbReference>
<sequence length="407" mass="43715">MIDTMDTTPARVRSTEELDRMWISQLRWWHIILGLLVGVTAVGILVAGMSVARTAIILACLAGIVVAYAVAGRYGFARPEEPRTVAYLVLAWVLLLLAISVDTVGISWIMCFVLFPHTWAMSRVTVAIWFTTVVSVALMVIRMWQTDWDPSALPGILIGTFLSWALSIILGLFIVRLVHEAEARATAIDELHDTQAQLAAAERDRGVHEERDRLSREIHDTLAQGFTSVVTLSRAVDAALARGDVATARDRLALLEATAADNLSEARLIVAELTPGHLQSRTLVEALDRLVGAVSAESGVRAALDVAGEPVRLPGSTEVVLLRTAQEALSNVRRHARARSARVVVSYADPARVVLTVRDDGIGYATDAGTGGFGLDGVRSRAADIGGAAEVTSAPGRGTAVRVEVPR</sequence>
<dbReference type="PROSITE" id="PS50109">
    <property type="entry name" value="HIS_KIN"/>
    <property type="match status" value="1"/>
</dbReference>
<dbReference type="InterPro" id="IPR050482">
    <property type="entry name" value="Sensor_HK_TwoCompSys"/>
</dbReference>
<dbReference type="InterPro" id="IPR003594">
    <property type="entry name" value="HATPase_dom"/>
</dbReference>
<dbReference type="InterPro" id="IPR017205">
    <property type="entry name" value="Sig_transdc_His_kinase_ChrS"/>
</dbReference>
<dbReference type="EMBL" id="CAJB01000351">
    <property type="protein sequence ID" value="CCH79313.1"/>
    <property type="molecule type" value="Genomic_DNA"/>
</dbReference>
<evidence type="ECO:0000259" key="18">
    <source>
        <dbReference type="PROSITE" id="PS50109"/>
    </source>
</evidence>
<evidence type="ECO:0000313" key="20">
    <source>
        <dbReference type="Proteomes" id="UP000035721"/>
    </source>
</evidence>
<evidence type="ECO:0000256" key="7">
    <source>
        <dbReference type="ARBA" id="ARBA00022490"/>
    </source>
</evidence>
<dbReference type="EC" id="2.7.13.3" evidence="4"/>
<keyword evidence="17" id="KW-0472">Membrane</keyword>
<dbReference type="CDD" id="cd16917">
    <property type="entry name" value="HATPase_UhpB-NarQ-NarX-like"/>
    <property type="match status" value="1"/>
</dbReference>
<dbReference type="GO" id="GO:0046872">
    <property type="term" value="F:metal ion binding"/>
    <property type="evidence" value="ECO:0007669"/>
    <property type="project" value="UniProtKB-KW"/>
</dbReference>
<evidence type="ECO:0000256" key="11">
    <source>
        <dbReference type="ARBA" id="ARBA00023004"/>
    </source>
</evidence>
<keyword evidence="12" id="KW-0902">Two-component regulatory system</keyword>
<evidence type="ECO:0000256" key="13">
    <source>
        <dbReference type="ARBA" id="ARBA00023014"/>
    </source>
</evidence>
<keyword evidence="20" id="KW-1185">Reference proteome</keyword>
<feature type="transmembrane region" description="Helical" evidence="17">
    <location>
        <begin position="126"/>
        <end position="144"/>
    </location>
</feature>
<dbReference type="GO" id="GO:0051539">
    <property type="term" value="F:4 iron, 4 sulfur cluster binding"/>
    <property type="evidence" value="ECO:0007669"/>
    <property type="project" value="UniProtKB-KW"/>
</dbReference>
<dbReference type="Pfam" id="PF02518">
    <property type="entry name" value="HATPase_c"/>
    <property type="match status" value="1"/>
</dbReference>
<keyword evidence="17" id="KW-1133">Transmembrane helix</keyword>
<dbReference type="GO" id="GO:0046983">
    <property type="term" value="F:protein dimerization activity"/>
    <property type="evidence" value="ECO:0007669"/>
    <property type="project" value="InterPro"/>
</dbReference>
<evidence type="ECO:0000256" key="14">
    <source>
        <dbReference type="ARBA" id="ARBA00024827"/>
    </source>
</evidence>
<keyword evidence="10" id="KW-0418">Kinase</keyword>
<evidence type="ECO:0000256" key="15">
    <source>
        <dbReference type="ARBA" id="ARBA00030800"/>
    </source>
</evidence>
<keyword evidence="9" id="KW-0479">Metal-binding</keyword>
<keyword evidence="7" id="KW-0963">Cytoplasm</keyword>
<protein>
    <recommendedName>
        <fullName evidence="5">Oxygen sensor histidine kinase NreB</fullName>
        <ecNumber evidence="4">2.7.13.3</ecNumber>
    </recommendedName>
    <alternativeName>
        <fullName evidence="15">Nitrogen regulation protein B</fullName>
    </alternativeName>
</protein>
<dbReference type="Pfam" id="PF07730">
    <property type="entry name" value="HisKA_3"/>
    <property type="match status" value="1"/>
</dbReference>
<keyword evidence="8" id="KW-0808">Transferase</keyword>
<dbReference type="GO" id="GO:0005737">
    <property type="term" value="C:cytoplasm"/>
    <property type="evidence" value="ECO:0007669"/>
    <property type="project" value="UniProtKB-SubCell"/>
</dbReference>
<comment type="cofactor">
    <cofactor evidence="2">
        <name>[4Fe-4S] cluster</name>
        <dbReference type="ChEBI" id="CHEBI:49883"/>
    </cofactor>
</comment>
<comment type="caution">
    <text evidence="19">The sequence shown here is derived from an EMBL/GenBank/DDBJ whole genome shotgun (WGS) entry which is preliminary data.</text>
</comment>
<dbReference type="PANTHER" id="PTHR24421">
    <property type="entry name" value="NITRATE/NITRITE SENSOR PROTEIN NARX-RELATED"/>
    <property type="match status" value="1"/>
</dbReference>
<keyword evidence="11" id="KW-0408">Iron</keyword>
<feature type="transmembrane region" description="Helical" evidence="17">
    <location>
        <begin position="55"/>
        <end position="76"/>
    </location>
</feature>
<feature type="transmembrane region" description="Helical" evidence="17">
    <location>
        <begin position="28"/>
        <end position="48"/>
    </location>
</feature>
<comment type="catalytic activity">
    <reaction evidence="1">
        <text>ATP + protein L-histidine = ADP + protein N-phospho-L-histidine.</text>
        <dbReference type="EC" id="2.7.13.3"/>
    </reaction>
</comment>
<dbReference type="Gene3D" id="3.30.565.10">
    <property type="entry name" value="Histidine kinase-like ATPase, C-terminal domain"/>
    <property type="match status" value="1"/>
</dbReference>
<evidence type="ECO:0000256" key="16">
    <source>
        <dbReference type="SAM" id="Coils"/>
    </source>
</evidence>
<reference evidence="19 20" key="1">
    <citation type="journal article" date="2013" name="ISME J.">
        <title>A metabolic model for members of the genus Tetrasphaera involved in enhanced biological phosphorus removal.</title>
        <authorList>
            <person name="Kristiansen R."/>
            <person name="Nguyen H.T.T."/>
            <person name="Saunders A.M."/>
            <person name="Nielsen J.L."/>
            <person name="Wimmer R."/>
            <person name="Le V.Q."/>
            <person name="McIlroy S.J."/>
            <person name="Petrovski S."/>
            <person name="Seviour R.J."/>
            <person name="Calteau A."/>
            <person name="Nielsen K.L."/>
            <person name="Nielsen P.H."/>
        </authorList>
    </citation>
    <scope>NUCLEOTIDE SEQUENCE [LARGE SCALE GENOMIC DNA]</scope>
    <source>
        <strain evidence="19 20">T1-X7</strain>
    </source>
</reference>
<evidence type="ECO:0000256" key="9">
    <source>
        <dbReference type="ARBA" id="ARBA00022723"/>
    </source>
</evidence>
<evidence type="ECO:0000256" key="1">
    <source>
        <dbReference type="ARBA" id="ARBA00000085"/>
    </source>
</evidence>
<evidence type="ECO:0000256" key="10">
    <source>
        <dbReference type="ARBA" id="ARBA00022777"/>
    </source>
</evidence>
<dbReference type="Gene3D" id="1.20.5.1930">
    <property type="match status" value="1"/>
</dbReference>
<dbReference type="STRING" id="1194083.BN12_4140004"/>
<evidence type="ECO:0000256" key="3">
    <source>
        <dbReference type="ARBA" id="ARBA00004496"/>
    </source>
</evidence>
<proteinExistence type="predicted"/>
<dbReference type="AlphaFoldDB" id="A0A077LZF2"/>
<name>A0A077LZF2_9MICO</name>
<gene>
    <name evidence="19" type="ORF">BN12_4140004</name>
</gene>
<dbReference type="PANTHER" id="PTHR24421:SF62">
    <property type="entry name" value="SENSORY TRANSDUCTION HISTIDINE KINASE"/>
    <property type="match status" value="1"/>
</dbReference>
<feature type="domain" description="Histidine kinase" evidence="18">
    <location>
        <begin position="213"/>
        <end position="407"/>
    </location>
</feature>
<evidence type="ECO:0000313" key="19">
    <source>
        <dbReference type="EMBL" id="CCH79313.1"/>
    </source>
</evidence>
<dbReference type="PRINTS" id="PR00344">
    <property type="entry name" value="BCTRLSENSOR"/>
</dbReference>
<organism evidence="19 20">
    <name type="scientific">Nostocoides japonicum T1-X7</name>
    <dbReference type="NCBI Taxonomy" id="1194083"/>
    <lineage>
        <taxon>Bacteria</taxon>
        <taxon>Bacillati</taxon>
        <taxon>Actinomycetota</taxon>
        <taxon>Actinomycetes</taxon>
        <taxon>Micrococcales</taxon>
        <taxon>Intrasporangiaceae</taxon>
        <taxon>Nostocoides</taxon>
    </lineage>
</organism>
<dbReference type="InterPro" id="IPR036890">
    <property type="entry name" value="HATPase_C_sf"/>
</dbReference>
<evidence type="ECO:0000256" key="8">
    <source>
        <dbReference type="ARBA" id="ARBA00022679"/>
    </source>
</evidence>
<dbReference type="SMART" id="SM00387">
    <property type="entry name" value="HATPase_c"/>
    <property type="match status" value="1"/>
</dbReference>
<evidence type="ECO:0000256" key="12">
    <source>
        <dbReference type="ARBA" id="ARBA00023012"/>
    </source>
</evidence>
<keyword evidence="17" id="KW-0812">Transmembrane</keyword>
<evidence type="ECO:0000256" key="17">
    <source>
        <dbReference type="SAM" id="Phobius"/>
    </source>
</evidence>
<feature type="transmembrane region" description="Helical" evidence="17">
    <location>
        <begin position="88"/>
        <end position="114"/>
    </location>
</feature>
<comment type="function">
    <text evidence="14">Member of the two-component regulatory system NreB/NreC involved in the control of dissimilatory nitrate/nitrite reduction in response to oxygen. NreB functions as a direct oxygen sensor histidine kinase which is autophosphorylated, in the absence of oxygen, probably at the conserved histidine residue, and transfers its phosphate group probably to a conserved aspartate residue of NreC. NreB/NreC activates the expression of the nitrate (narGHJI) and nitrite (nir) reductase operons, as well as the putative nitrate transporter gene narT.</text>
</comment>
<keyword evidence="16" id="KW-0175">Coiled coil</keyword>
<evidence type="ECO:0000256" key="5">
    <source>
        <dbReference type="ARBA" id="ARBA00017322"/>
    </source>
</evidence>
<accession>A0A077LZF2</accession>
<dbReference type="InterPro" id="IPR005467">
    <property type="entry name" value="His_kinase_dom"/>
</dbReference>
<dbReference type="Proteomes" id="UP000035721">
    <property type="component" value="Unassembled WGS sequence"/>
</dbReference>
<keyword evidence="6" id="KW-0004">4Fe-4S</keyword>
<dbReference type="GO" id="GO:0000155">
    <property type="term" value="F:phosphorelay sensor kinase activity"/>
    <property type="evidence" value="ECO:0007669"/>
    <property type="project" value="InterPro"/>
</dbReference>
<evidence type="ECO:0000256" key="6">
    <source>
        <dbReference type="ARBA" id="ARBA00022485"/>
    </source>
</evidence>
<keyword evidence="13" id="KW-0411">Iron-sulfur</keyword>
<evidence type="ECO:0000256" key="2">
    <source>
        <dbReference type="ARBA" id="ARBA00001966"/>
    </source>
</evidence>